<keyword evidence="8 14" id="KW-0378">Hydrolase</keyword>
<keyword evidence="10" id="KW-0119">Carbohydrate metabolism</keyword>
<evidence type="ECO:0000256" key="17">
    <source>
        <dbReference type="SAM" id="SignalP"/>
    </source>
</evidence>
<dbReference type="UniPathway" id="UPA00667"/>
<keyword evidence="17" id="KW-0732">Signal</keyword>
<dbReference type="Gene3D" id="2.115.10.20">
    <property type="entry name" value="Glycosyl hydrolase domain, family 43"/>
    <property type="match status" value="1"/>
</dbReference>
<evidence type="ECO:0000256" key="8">
    <source>
        <dbReference type="ARBA" id="ARBA00022801"/>
    </source>
</evidence>
<dbReference type="GO" id="GO:0046558">
    <property type="term" value="F:arabinan endo-1,5-alpha-L-arabinosidase activity"/>
    <property type="evidence" value="ECO:0007669"/>
    <property type="project" value="UniProtKB-EC"/>
</dbReference>
<sequence length="324" mass="34253">MLFRSVVSGLAATVFSATFANAFSNPGACSGNCWSHDPNVIRRESDGVYFRFDTGSEISTMKADSLTGPWTAQGSALPGGSTIDLAGNTDLWAPEVHYIDGTYYLYYAVSAFGSQASEIGYATSATMEVGSWTDHGSTGVKSVKGSPYNAIDPNLVAVGSSYVMNFGSFWGDIYQVAMDSPTKASSGATYQVQFNSSGSHAAEGSFMYYRSGYYYLLWSAGTCCGFDTSKPAAGNEYAIKVCRSTKATGGFVDQTGKSCTAGGGTTLLSSHGYVYGPGGQGIFADPTHGTVLYYHYANTNIGLADSQFQFGWNTLTWSGGWPSV</sequence>
<accession>F0XL68</accession>
<feature type="signal peptide" evidence="17">
    <location>
        <begin position="1"/>
        <end position="22"/>
    </location>
</feature>
<feature type="site" description="Important for catalytic activity, responsible for pKa modulation of the active site Glu and correct orientation of both the proton donor and substrate" evidence="16">
    <location>
        <position position="152"/>
    </location>
</feature>
<evidence type="ECO:0000256" key="6">
    <source>
        <dbReference type="ARBA" id="ARBA00022525"/>
    </source>
</evidence>
<dbReference type="OrthoDB" id="195678at2759"/>
<evidence type="ECO:0000256" key="3">
    <source>
        <dbReference type="ARBA" id="ARBA00004834"/>
    </source>
</evidence>
<proteinExistence type="inferred from homology"/>
<protein>
    <recommendedName>
        <fullName evidence="5 14">Arabinan endo-1,5-alpha-L-arabinosidase</fullName>
        <ecNumber evidence="5 14">3.2.1.99</ecNumber>
    </recommendedName>
</protein>
<comment type="function">
    <text evidence="13">Endo-1,5-alpha-L-arabinanase involved in degradation of pectin. Its preferred substrate is linear 1,5-alpha-L-arabinan.</text>
</comment>
<evidence type="ECO:0000256" key="1">
    <source>
        <dbReference type="ARBA" id="ARBA00000375"/>
    </source>
</evidence>
<organism evidence="19">
    <name type="scientific">Grosmannia clavigera (strain kw1407 / UAMH 11150)</name>
    <name type="common">Blue stain fungus</name>
    <name type="synonym">Graphiocladiella clavigera</name>
    <dbReference type="NCBI Taxonomy" id="655863"/>
    <lineage>
        <taxon>Eukaryota</taxon>
        <taxon>Fungi</taxon>
        <taxon>Dikarya</taxon>
        <taxon>Ascomycota</taxon>
        <taxon>Pezizomycotina</taxon>
        <taxon>Sordariomycetes</taxon>
        <taxon>Sordariomycetidae</taxon>
        <taxon>Ophiostomatales</taxon>
        <taxon>Ophiostomataceae</taxon>
        <taxon>Leptographium</taxon>
    </lineage>
</organism>
<dbReference type="EC" id="3.2.1.99" evidence="5 14"/>
<dbReference type="InterPro" id="IPR006710">
    <property type="entry name" value="Glyco_hydro_43"/>
</dbReference>
<gene>
    <name evidence="18" type="ORF">CMQ_8310</name>
</gene>
<evidence type="ECO:0000256" key="5">
    <source>
        <dbReference type="ARBA" id="ARBA00012586"/>
    </source>
</evidence>
<keyword evidence="11 14" id="KW-0326">Glycosidase</keyword>
<dbReference type="eggNOG" id="ENOG502QTQG">
    <property type="taxonomic scope" value="Eukaryota"/>
</dbReference>
<dbReference type="SUPFAM" id="SSF75005">
    <property type="entry name" value="Arabinanase/levansucrase/invertase"/>
    <property type="match status" value="1"/>
</dbReference>
<dbReference type="Pfam" id="PF04616">
    <property type="entry name" value="Glyco_hydro_43"/>
    <property type="match status" value="1"/>
</dbReference>
<dbReference type="InterPro" id="IPR016840">
    <property type="entry name" value="Glyco_hydro_43_endo_a_Ara-ase"/>
</dbReference>
<evidence type="ECO:0000256" key="13">
    <source>
        <dbReference type="ARBA" id="ARBA00025221"/>
    </source>
</evidence>
<dbReference type="AlphaFoldDB" id="F0XL68"/>
<keyword evidence="6" id="KW-0964">Secreted</keyword>
<dbReference type="RefSeq" id="XP_014171326.1">
    <property type="nucleotide sequence ID" value="XM_014315851.1"/>
</dbReference>
<keyword evidence="9" id="KW-0325">Glycoprotein</keyword>
<evidence type="ECO:0000256" key="2">
    <source>
        <dbReference type="ARBA" id="ARBA00004613"/>
    </source>
</evidence>
<evidence type="ECO:0000256" key="12">
    <source>
        <dbReference type="ARBA" id="ARBA00023326"/>
    </source>
</evidence>
<dbReference type="InParanoid" id="F0XL68"/>
<feature type="chain" id="PRO_5003264018" description="Arabinan endo-1,5-alpha-L-arabinosidase" evidence="17">
    <location>
        <begin position="23"/>
        <end position="324"/>
    </location>
</feature>
<dbReference type="CDD" id="cd18831">
    <property type="entry name" value="GH43_AnAbnA-like"/>
    <property type="match status" value="1"/>
</dbReference>
<dbReference type="HOGENOM" id="CLU_009397_5_0_1"/>
<keyword evidence="7" id="KW-0858">Xylan degradation</keyword>
<comment type="catalytic activity">
    <reaction evidence="1 14">
        <text>Endohydrolysis of (1-&gt;5)-alpha-arabinofuranosidic linkages in (1-&gt;5)-arabinans.</text>
        <dbReference type="EC" id="3.2.1.99"/>
    </reaction>
</comment>
<dbReference type="GeneID" id="25981952"/>
<evidence type="ECO:0000256" key="11">
    <source>
        <dbReference type="ARBA" id="ARBA00023295"/>
    </source>
</evidence>
<feature type="active site" description="Proton donor" evidence="15">
    <location>
        <position position="203"/>
    </location>
</feature>
<comment type="similarity">
    <text evidence="4 14">Belongs to the glycosyl hydrolase 43 family.</text>
</comment>
<dbReference type="GO" id="GO:0045493">
    <property type="term" value="P:xylan catabolic process"/>
    <property type="evidence" value="ECO:0007669"/>
    <property type="project" value="UniProtKB-KW"/>
</dbReference>
<dbReference type="PIRSF" id="PIRSF026534">
    <property type="entry name" value="Endo_alpha-L-arabinosidase"/>
    <property type="match status" value="1"/>
</dbReference>
<dbReference type="PANTHER" id="PTHR43301">
    <property type="entry name" value="ARABINAN ENDO-1,5-ALPHA-L-ARABINOSIDASE"/>
    <property type="match status" value="1"/>
</dbReference>
<dbReference type="GO" id="GO:0031222">
    <property type="term" value="P:arabinan catabolic process"/>
    <property type="evidence" value="ECO:0007669"/>
    <property type="project" value="UniProtKB-UniPathway"/>
</dbReference>
<name>F0XL68_GROCL</name>
<comment type="subcellular location">
    <subcellularLocation>
        <location evidence="2">Secreted</location>
    </subcellularLocation>
</comment>
<evidence type="ECO:0000313" key="18">
    <source>
        <dbReference type="EMBL" id="EFX01844.1"/>
    </source>
</evidence>
<evidence type="ECO:0000256" key="10">
    <source>
        <dbReference type="ARBA" id="ARBA00023277"/>
    </source>
</evidence>
<dbReference type="STRING" id="655863.F0XL68"/>
<feature type="active site" description="Proton acceptor" evidence="15">
    <location>
        <position position="37"/>
    </location>
</feature>
<evidence type="ECO:0000256" key="16">
    <source>
        <dbReference type="PIRSR" id="PIRSR606710-2"/>
    </source>
</evidence>
<dbReference type="Proteomes" id="UP000007796">
    <property type="component" value="Unassembled WGS sequence"/>
</dbReference>
<dbReference type="GO" id="GO:0005576">
    <property type="term" value="C:extracellular region"/>
    <property type="evidence" value="ECO:0007669"/>
    <property type="project" value="UniProtKB-SubCell"/>
</dbReference>
<evidence type="ECO:0000256" key="9">
    <source>
        <dbReference type="ARBA" id="ARBA00023180"/>
    </source>
</evidence>
<evidence type="ECO:0000313" key="19">
    <source>
        <dbReference type="Proteomes" id="UP000007796"/>
    </source>
</evidence>
<evidence type="ECO:0000256" key="4">
    <source>
        <dbReference type="ARBA" id="ARBA00009865"/>
    </source>
</evidence>
<keyword evidence="12" id="KW-0624">Polysaccharide degradation</keyword>
<evidence type="ECO:0000256" key="15">
    <source>
        <dbReference type="PIRSR" id="PIRSR606710-1"/>
    </source>
</evidence>
<dbReference type="InterPro" id="IPR023296">
    <property type="entry name" value="Glyco_hydro_beta-prop_sf"/>
</dbReference>
<dbReference type="EMBL" id="GL629788">
    <property type="protein sequence ID" value="EFX01844.1"/>
    <property type="molecule type" value="Genomic_DNA"/>
</dbReference>
<dbReference type="PANTHER" id="PTHR43301:SF7">
    <property type="entry name" value="ARABINAN ENDO-1,5-ALPHA-L-ARABINOSIDASE C"/>
    <property type="match status" value="1"/>
</dbReference>
<evidence type="ECO:0000256" key="14">
    <source>
        <dbReference type="PIRNR" id="PIRNR026534"/>
    </source>
</evidence>
<comment type="pathway">
    <text evidence="3 14">Glycan metabolism; L-arabinan degradation.</text>
</comment>
<dbReference type="InterPro" id="IPR050727">
    <property type="entry name" value="GH43_arabinanases"/>
</dbReference>
<keyword evidence="19" id="KW-1185">Reference proteome</keyword>
<reference evidence="18 19" key="1">
    <citation type="journal article" date="2011" name="Proc. Natl. Acad. Sci. U.S.A.">
        <title>Genome and transcriptome analyses of the mountain pine beetle-fungal symbiont Grosmannia clavigera, a lodgepole pine pathogen.</title>
        <authorList>
            <person name="DiGuistini S."/>
            <person name="Wang Y."/>
            <person name="Liao N.Y."/>
            <person name="Taylor G."/>
            <person name="Tanguay P."/>
            <person name="Feau N."/>
            <person name="Henrissat B."/>
            <person name="Chan S.K."/>
            <person name="Hesse-Orce U."/>
            <person name="Alamouti S.M."/>
            <person name="Tsui C.K.M."/>
            <person name="Docking R.T."/>
            <person name="Levasseur A."/>
            <person name="Haridas S."/>
            <person name="Robertson G."/>
            <person name="Birol I."/>
            <person name="Holt R.A."/>
            <person name="Marra M.A."/>
            <person name="Hamelin R.C."/>
            <person name="Hirst M."/>
            <person name="Jones S.J.M."/>
            <person name="Bohlmann J."/>
            <person name="Breuil C."/>
        </authorList>
    </citation>
    <scope>NUCLEOTIDE SEQUENCE [LARGE SCALE GENOMIC DNA]</scope>
    <source>
        <strain evidence="19">kw1407 / UAMH 11150</strain>
    </source>
</reference>
<evidence type="ECO:0000256" key="7">
    <source>
        <dbReference type="ARBA" id="ARBA00022651"/>
    </source>
</evidence>